<dbReference type="Pfam" id="PF04234">
    <property type="entry name" value="CopC"/>
    <property type="match status" value="1"/>
</dbReference>
<keyword evidence="5" id="KW-0472">Membrane</keyword>
<dbReference type="OrthoDB" id="3378071at2"/>
<proteinExistence type="predicted"/>
<evidence type="ECO:0000256" key="5">
    <source>
        <dbReference type="SAM" id="Phobius"/>
    </source>
</evidence>
<dbReference type="SUPFAM" id="SSF81296">
    <property type="entry name" value="E set domains"/>
    <property type="match status" value="1"/>
</dbReference>
<dbReference type="GO" id="GO:0046688">
    <property type="term" value="P:response to copper ion"/>
    <property type="evidence" value="ECO:0007669"/>
    <property type="project" value="InterPro"/>
</dbReference>
<keyword evidence="8" id="KW-1185">Reference proteome</keyword>
<reference evidence="7 8" key="1">
    <citation type="submission" date="2016-01" db="EMBL/GenBank/DDBJ databases">
        <title>Whole genome sequence and analysis of Micromonospora rosaria DSM 803, which can produce antibacterial substance rosamicin.</title>
        <authorList>
            <person name="Yang H."/>
            <person name="He X."/>
            <person name="Zhu D."/>
        </authorList>
    </citation>
    <scope>NUCLEOTIDE SEQUENCE [LARGE SCALE GENOMIC DNA]</scope>
    <source>
        <strain evidence="7 8">DSM 803</strain>
    </source>
</reference>
<dbReference type="InterPro" id="IPR014756">
    <property type="entry name" value="Ig_E-set"/>
</dbReference>
<dbReference type="InterPro" id="IPR014755">
    <property type="entry name" value="Cu-Rt/internalin_Ig-like"/>
</dbReference>
<dbReference type="GO" id="GO:0042597">
    <property type="term" value="C:periplasmic space"/>
    <property type="evidence" value="ECO:0007669"/>
    <property type="project" value="InterPro"/>
</dbReference>
<comment type="caution">
    <text evidence="7">The sequence shown here is derived from an EMBL/GenBank/DDBJ whole genome shotgun (WGS) entry which is preliminary data.</text>
</comment>
<dbReference type="EMBL" id="LRQV01000006">
    <property type="protein sequence ID" value="KXK63422.1"/>
    <property type="molecule type" value="Genomic_DNA"/>
</dbReference>
<sequence>MVRELSPRPGGHRRTALAAAVAAGLVALVLTPGPARAQGDLVAADPPAGATLTAAPAEVALTFGAEVDETDSHVAVLDAAGARIVEEPARPSGGAGLRLPVRIDAAGDYTVAYHVTFVDGGTATGAHRFSVGTGRAPAPLDAAARQASTDAVRTHGHTVDGFSAFLLVVDGAVLVVVLALLWLRPRNGRRPMSLRAADPGL</sequence>
<dbReference type="GO" id="GO:0005507">
    <property type="term" value="F:copper ion binding"/>
    <property type="evidence" value="ECO:0007669"/>
    <property type="project" value="InterPro"/>
</dbReference>
<keyword evidence="5" id="KW-1133">Transmembrane helix</keyword>
<dbReference type="GO" id="GO:0030313">
    <property type="term" value="C:cell envelope"/>
    <property type="evidence" value="ECO:0007669"/>
    <property type="project" value="UniProtKB-SubCell"/>
</dbReference>
<dbReference type="InterPro" id="IPR032694">
    <property type="entry name" value="CopC/D"/>
</dbReference>
<dbReference type="GO" id="GO:0005886">
    <property type="term" value="C:plasma membrane"/>
    <property type="evidence" value="ECO:0007669"/>
    <property type="project" value="TreeGrafter"/>
</dbReference>
<dbReference type="RefSeq" id="WP_067359874.1">
    <property type="nucleotide sequence ID" value="NZ_JBIUBN010000003.1"/>
</dbReference>
<keyword evidence="2" id="KW-0479">Metal-binding</keyword>
<organism evidence="7 8">
    <name type="scientific">Micromonospora rosaria</name>
    <dbReference type="NCBI Taxonomy" id="47874"/>
    <lineage>
        <taxon>Bacteria</taxon>
        <taxon>Bacillati</taxon>
        <taxon>Actinomycetota</taxon>
        <taxon>Actinomycetes</taxon>
        <taxon>Micromonosporales</taxon>
        <taxon>Micromonosporaceae</taxon>
        <taxon>Micromonospora</taxon>
    </lineage>
</organism>
<dbReference type="AlphaFoldDB" id="A0A136PYA3"/>
<dbReference type="InterPro" id="IPR007348">
    <property type="entry name" value="CopC_dom"/>
</dbReference>
<dbReference type="Gene3D" id="2.60.40.1220">
    <property type="match status" value="1"/>
</dbReference>
<comment type="subcellular location">
    <subcellularLocation>
        <location evidence="1">Cell envelope</location>
    </subcellularLocation>
</comment>
<dbReference type="PROSITE" id="PS51318">
    <property type="entry name" value="TAT"/>
    <property type="match status" value="1"/>
</dbReference>
<feature type="transmembrane region" description="Helical" evidence="5">
    <location>
        <begin position="162"/>
        <end position="183"/>
    </location>
</feature>
<name>A0A136PYA3_9ACTN</name>
<keyword evidence="4" id="KW-0186">Copper</keyword>
<feature type="domain" description="CopC" evidence="6">
    <location>
        <begin position="41"/>
        <end position="131"/>
    </location>
</feature>
<accession>A0A136PYA3</accession>
<dbReference type="InterPro" id="IPR006311">
    <property type="entry name" value="TAT_signal"/>
</dbReference>
<evidence type="ECO:0000256" key="4">
    <source>
        <dbReference type="ARBA" id="ARBA00023008"/>
    </source>
</evidence>
<evidence type="ECO:0000256" key="1">
    <source>
        <dbReference type="ARBA" id="ARBA00004196"/>
    </source>
</evidence>
<evidence type="ECO:0000259" key="6">
    <source>
        <dbReference type="Pfam" id="PF04234"/>
    </source>
</evidence>
<keyword evidence="3" id="KW-0732">Signal</keyword>
<evidence type="ECO:0000313" key="7">
    <source>
        <dbReference type="EMBL" id="KXK63422.1"/>
    </source>
</evidence>
<evidence type="ECO:0000256" key="3">
    <source>
        <dbReference type="ARBA" id="ARBA00022729"/>
    </source>
</evidence>
<dbReference type="PANTHER" id="PTHR34820:SF4">
    <property type="entry name" value="INNER MEMBRANE PROTEIN YEBZ"/>
    <property type="match status" value="1"/>
</dbReference>
<dbReference type="GO" id="GO:0006825">
    <property type="term" value="P:copper ion transport"/>
    <property type="evidence" value="ECO:0007669"/>
    <property type="project" value="InterPro"/>
</dbReference>
<protein>
    <recommendedName>
        <fullName evidence="6">CopC domain-containing protein</fullName>
    </recommendedName>
</protein>
<evidence type="ECO:0000256" key="2">
    <source>
        <dbReference type="ARBA" id="ARBA00022723"/>
    </source>
</evidence>
<gene>
    <name evidence="7" type="ORF">AWW66_03700</name>
</gene>
<evidence type="ECO:0000313" key="8">
    <source>
        <dbReference type="Proteomes" id="UP000070620"/>
    </source>
</evidence>
<dbReference type="Proteomes" id="UP000070620">
    <property type="component" value="Unassembled WGS sequence"/>
</dbReference>
<keyword evidence="5" id="KW-0812">Transmembrane</keyword>
<dbReference type="PANTHER" id="PTHR34820">
    <property type="entry name" value="INNER MEMBRANE PROTEIN YEBZ"/>
    <property type="match status" value="1"/>
</dbReference>